<reference evidence="2 3" key="1">
    <citation type="submission" date="2024-05" db="EMBL/GenBank/DDBJ databases">
        <title>Genome sequencing of Marine Estuary Bacteria, Shewanella vesiculosa and S. baltica, and Pseudomonas syringae.</title>
        <authorList>
            <person name="Gurung A."/>
            <person name="Maclea K.S."/>
        </authorList>
    </citation>
    <scope>NUCLEOTIDE SEQUENCE [LARGE SCALE GENOMIC DNA]</scope>
    <source>
        <strain evidence="2 3">1A</strain>
    </source>
</reference>
<name>A0ABV0FUI8_9GAMM</name>
<feature type="domain" description="MrfA-like Zn-binding" evidence="1">
    <location>
        <begin position="5"/>
        <end position="89"/>
    </location>
</feature>
<dbReference type="EMBL" id="JBDPZN010000015">
    <property type="protein sequence ID" value="MEO3684500.1"/>
    <property type="molecule type" value="Genomic_DNA"/>
</dbReference>
<evidence type="ECO:0000259" key="1">
    <source>
        <dbReference type="Pfam" id="PF09369"/>
    </source>
</evidence>
<protein>
    <submittedName>
        <fullName evidence="2">DUF1998 domain-containing protein</fullName>
    </submittedName>
</protein>
<proteinExistence type="predicted"/>
<dbReference type="InterPro" id="IPR018973">
    <property type="entry name" value="MZB"/>
</dbReference>
<comment type="caution">
    <text evidence="2">The sequence shown here is derived from an EMBL/GenBank/DDBJ whole genome shotgun (WGS) entry which is preliminary data.</text>
</comment>
<keyword evidence="3" id="KW-1185">Reference proteome</keyword>
<evidence type="ECO:0000313" key="2">
    <source>
        <dbReference type="EMBL" id="MEO3684500.1"/>
    </source>
</evidence>
<gene>
    <name evidence="2" type="ORF">ABHN84_19755</name>
</gene>
<evidence type="ECO:0000313" key="3">
    <source>
        <dbReference type="Proteomes" id="UP001477278"/>
    </source>
</evidence>
<accession>A0ABV0FUI8</accession>
<organism evidence="2 3">
    <name type="scientific">Shewanella vesiculosa</name>
    <dbReference type="NCBI Taxonomy" id="518738"/>
    <lineage>
        <taxon>Bacteria</taxon>
        <taxon>Pseudomonadati</taxon>
        <taxon>Pseudomonadota</taxon>
        <taxon>Gammaproteobacteria</taxon>
        <taxon>Alteromonadales</taxon>
        <taxon>Shewanellaceae</taxon>
        <taxon>Shewanella</taxon>
    </lineage>
</organism>
<sequence length="220" mass="24733">MYSLGAALRQVFCKEKGISTNEIGLSIYRRRVNVNSQQKASSIFLYDTAEQGAGYSSSIHEILPQLLKAVFEYAKTCPSACDAYCHGCLLDYDTQHHITTLDRKALIEFFEETQLHKLLEVEKSRLFFGDCSLPELSCADQLVSLKGRSATLIDLFVSGINWDVAKANVIKHIYNLYSSNIRILLSEIAVHFQHQTGLCSFHSSLPPHFLLEIIKGLQVC</sequence>
<dbReference type="Pfam" id="PF09369">
    <property type="entry name" value="MZB"/>
    <property type="match status" value="1"/>
</dbReference>
<dbReference type="Proteomes" id="UP001477278">
    <property type="component" value="Unassembled WGS sequence"/>
</dbReference>
<dbReference type="RefSeq" id="WP_347690931.1">
    <property type="nucleotide sequence ID" value="NZ_JBDPZN010000015.1"/>
</dbReference>